<feature type="region of interest" description="Disordered" evidence="1">
    <location>
        <begin position="1"/>
        <end position="48"/>
    </location>
</feature>
<dbReference type="EMBL" id="JARAKH010000047">
    <property type="protein sequence ID" value="KAK8377915.1"/>
    <property type="molecule type" value="Genomic_DNA"/>
</dbReference>
<dbReference type="Pfam" id="PF14989">
    <property type="entry name" value="CCDC32"/>
    <property type="match status" value="1"/>
</dbReference>
<accession>A0AAW0SR81</accession>
<feature type="compositionally biased region" description="Polar residues" evidence="1">
    <location>
        <begin position="29"/>
        <end position="48"/>
    </location>
</feature>
<keyword evidence="3" id="KW-1185">Reference proteome</keyword>
<reference evidence="2 3" key="1">
    <citation type="submission" date="2023-03" db="EMBL/GenBank/DDBJ databases">
        <title>High-quality genome of Scylla paramamosain provides insights in environmental adaptation.</title>
        <authorList>
            <person name="Zhang L."/>
        </authorList>
    </citation>
    <scope>NUCLEOTIDE SEQUENCE [LARGE SCALE GENOMIC DNA]</scope>
    <source>
        <strain evidence="2">LZ_2023a</strain>
        <tissue evidence="2">Muscle</tissue>
    </source>
</reference>
<dbReference type="Proteomes" id="UP001487740">
    <property type="component" value="Unassembled WGS sequence"/>
</dbReference>
<evidence type="ECO:0000313" key="3">
    <source>
        <dbReference type="Proteomes" id="UP001487740"/>
    </source>
</evidence>
<feature type="compositionally biased region" description="Polar residues" evidence="1">
    <location>
        <begin position="182"/>
        <end position="195"/>
    </location>
</feature>
<organism evidence="2 3">
    <name type="scientific">Scylla paramamosain</name>
    <name type="common">Mud crab</name>
    <dbReference type="NCBI Taxonomy" id="85552"/>
    <lineage>
        <taxon>Eukaryota</taxon>
        <taxon>Metazoa</taxon>
        <taxon>Ecdysozoa</taxon>
        <taxon>Arthropoda</taxon>
        <taxon>Crustacea</taxon>
        <taxon>Multicrustacea</taxon>
        <taxon>Malacostraca</taxon>
        <taxon>Eumalacostraca</taxon>
        <taxon>Eucarida</taxon>
        <taxon>Decapoda</taxon>
        <taxon>Pleocyemata</taxon>
        <taxon>Brachyura</taxon>
        <taxon>Eubrachyura</taxon>
        <taxon>Portunoidea</taxon>
        <taxon>Portunidae</taxon>
        <taxon>Portuninae</taxon>
        <taxon>Scylla</taxon>
    </lineage>
</organism>
<evidence type="ECO:0000313" key="2">
    <source>
        <dbReference type="EMBL" id="KAK8377915.1"/>
    </source>
</evidence>
<dbReference type="PANTHER" id="PTHR31800">
    <property type="entry name" value="COILED-COIL DOMAIN-CONTAINING PROTEIN 32"/>
    <property type="match status" value="1"/>
</dbReference>
<sequence>MQGEVDGLWGPSGTMGTDTSVSLGFEDSFSPQGRQLEDTAQSPSQENYVPLQDSQQYLAGLESKLARIQGRTASSRKTESRRLLDALAGSRSHQTAQLMQDSESSCGNIPTMDVPSSSTIDPQGALGAMLRRVAPDRVALTPEELCHLLQADLLAQMHESENDASPDTHGTVGDKNLPLGNTCENQDKTSANLSGTGEPREPSSDEGEK</sequence>
<dbReference type="InterPro" id="IPR028039">
    <property type="entry name" value="CCDC32"/>
</dbReference>
<protein>
    <submittedName>
        <fullName evidence="2">Uncharacterized protein</fullName>
    </submittedName>
</protein>
<evidence type="ECO:0000256" key="1">
    <source>
        <dbReference type="SAM" id="MobiDB-lite"/>
    </source>
</evidence>
<comment type="caution">
    <text evidence="2">The sequence shown here is derived from an EMBL/GenBank/DDBJ whole genome shotgun (WGS) entry which is preliminary data.</text>
</comment>
<gene>
    <name evidence="2" type="ORF">O3P69_014093</name>
</gene>
<dbReference type="AlphaFoldDB" id="A0AAW0SR81"/>
<name>A0AAW0SR81_SCYPA</name>
<proteinExistence type="predicted"/>
<feature type="region of interest" description="Disordered" evidence="1">
    <location>
        <begin position="160"/>
        <end position="209"/>
    </location>
</feature>
<dbReference type="GO" id="GO:0044782">
    <property type="term" value="P:cilium organization"/>
    <property type="evidence" value="ECO:0007669"/>
    <property type="project" value="TreeGrafter"/>
</dbReference>
<dbReference type="PANTHER" id="PTHR31800:SF1">
    <property type="entry name" value="COILED-COIL DOMAIN-CONTAINING PROTEIN 32"/>
    <property type="match status" value="1"/>
</dbReference>